<dbReference type="SUPFAM" id="SSF51726">
    <property type="entry name" value="UROD/MetE-like"/>
    <property type="match status" value="1"/>
</dbReference>
<evidence type="ECO:0000259" key="1">
    <source>
        <dbReference type="Pfam" id="PF01208"/>
    </source>
</evidence>
<dbReference type="InterPro" id="IPR038071">
    <property type="entry name" value="UROD/MetE-like_sf"/>
</dbReference>
<dbReference type="Gene3D" id="3.20.20.210">
    <property type="match status" value="1"/>
</dbReference>
<dbReference type="KEGG" id="vpy:HZI73_15850"/>
<organism evidence="2 3">
    <name type="scientific">Vallitalea pronyensis</name>
    <dbReference type="NCBI Taxonomy" id="1348613"/>
    <lineage>
        <taxon>Bacteria</taxon>
        <taxon>Bacillati</taxon>
        <taxon>Bacillota</taxon>
        <taxon>Clostridia</taxon>
        <taxon>Lachnospirales</taxon>
        <taxon>Vallitaleaceae</taxon>
        <taxon>Vallitalea</taxon>
    </lineage>
</organism>
<dbReference type="Pfam" id="PF01208">
    <property type="entry name" value="URO-D"/>
    <property type="match status" value="1"/>
</dbReference>
<accession>A0A8J8MKR9</accession>
<evidence type="ECO:0000313" key="3">
    <source>
        <dbReference type="Proteomes" id="UP000683246"/>
    </source>
</evidence>
<dbReference type="PANTHER" id="PTHR47099:SF1">
    <property type="entry name" value="METHYLCOBAMIDE:COM METHYLTRANSFERASE MTBA"/>
    <property type="match status" value="1"/>
</dbReference>
<gene>
    <name evidence="2" type="ORF">HZI73_15850</name>
</gene>
<dbReference type="AlphaFoldDB" id="A0A8J8MKR9"/>
<proteinExistence type="predicted"/>
<dbReference type="InterPro" id="IPR000257">
    <property type="entry name" value="Uroporphyrinogen_deCOase"/>
</dbReference>
<evidence type="ECO:0000313" key="2">
    <source>
        <dbReference type="EMBL" id="QUI23672.1"/>
    </source>
</evidence>
<sequence length="339" mass="38067">MTGKERIRATFNREKVDRNPFWKGNPTHEVEVTLCEHFGIPTGDSVALSEQLGDDFVWLPAGGFWKHPEGKGMFSDIFGKRETLSEGGTYADITLENVDALPWPDPAYIDVDGYIRFIQKANDKGFAVFGGMWSPFFHLVADFFGMEDYFIKMYTEPELVEAVTHKFVDFYLETNRRIFEGCQGKDVLYGFFFGNDFGSQLDTLISPQLFRKFVLPSFKNLVQLAKSYDLKVMLHSCGAISKVIPDLIETGMDALHPLQAKAQGMSAEELVQYKDDIIFVGGVDTQVLLPNGSPEDIIEEVERLKGIFGDGFVISPSHEALQSDVPLENIFALQKAATE</sequence>
<dbReference type="GO" id="GO:0004853">
    <property type="term" value="F:uroporphyrinogen decarboxylase activity"/>
    <property type="evidence" value="ECO:0007669"/>
    <property type="project" value="InterPro"/>
</dbReference>
<name>A0A8J8MKR9_9FIRM</name>
<dbReference type="InterPro" id="IPR052024">
    <property type="entry name" value="Methanogen_methyltrans"/>
</dbReference>
<dbReference type="Proteomes" id="UP000683246">
    <property type="component" value="Chromosome"/>
</dbReference>
<protein>
    <recommendedName>
        <fullName evidence="1">Uroporphyrinogen decarboxylase (URO-D) domain-containing protein</fullName>
    </recommendedName>
</protein>
<feature type="domain" description="Uroporphyrinogen decarboxylase (URO-D)" evidence="1">
    <location>
        <begin position="94"/>
        <end position="338"/>
    </location>
</feature>
<dbReference type="PANTHER" id="PTHR47099">
    <property type="entry name" value="METHYLCOBAMIDE:COM METHYLTRANSFERASE MTBA"/>
    <property type="match status" value="1"/>
</dbReference>
<dbReference type="EMBL" id="CP058649">
    <property type="protein sequence ID" value="QUI23672.1"/>
    <property type="molecule type" value="Genomic_DNA"/>
</dbReference>
<dbReference type="GO" id="GO:0006779">
    <property type="term" value="P:porphyrin-containing compound biosynthetic process"/>
    <property type="evidence" value="ECO:0007669"/>
    <property type="project" value="InterPro"/>
</dbReference>
<keyword evidence="3" id="KW-1185">Reference proteome</keyword>
<reference evidence="2" key="1">
    <citation type="submission" date="2020-07" db="EMBL/GenBank/DDBJ databases">
        <title>Vallitalea pronyensis genome.</title>
        <authorList>
            <person name="Postec A."/>
        </authorList>
    </citation>
    <scope>NUCLEOTIDE SEQUENCE</scope>
    <source>
        <strain evidence="2">FatNI3</strain>
    </source>
</reference>
<dbReference type="RefSeq" id="WP_212694358.1">
    <property type="nucleotide sequence ID" value="NZ_CP058649.1"/>
</dbReference>